<organism evidence="1 2">
    <name type="scientific">Nibea albiflora</name>
    <name type="common">Yellow drum</name>
    <name type="synonym">Corvina albiflora</name>
    <dbReference type="NCBI Taxonomy" id="240163"/>
    <lineage>
        <taxon>Eukaryota</taxon>
        <taxon>Metazoa</taxon>
        <taxon>Chordata</taxon>
        <taxon>Craniata</taxon>
        <taxon>Vertebrata</taxon>
        <taxon>Euteleostomi</taxon>
        <taxon>Actinopterygii</taxon>
        <taxon>Neopterygii</taxon>
        <taxon>Teleostei</taxon>
        <taxon>Neoteleostei</taxon>
        <taxon>Acanthomorphata</taxon>
        <taxon>Eupercaria</taxon>
        <taxon>Sciaenidae</taxon>
        <taxon>Nibea</taxon>
    </lineage>
</organism>
<evidence type="ECO:0000313" key="1">
    <source>
        <dbReference type="EMBL" id="KAG8009152.1"/>
    </source>
</evidence>
<dbReference type="Proteomes" id="UP000805704">
    <property type="component" value="Chromosome 18"/>
</dbReference>
<proteinExistence type="predicted"/>
<feature type="non-terminal residue" evidence="1">
    <location>
        <position position="1"/>
    </location>
</feature>
<protein>
    <submittedName>
        <fullName evidence="1">Uncharacterized protein</fullName>
    </submittedName>
</protein>
<reference evidence="1" key="1">
    <citation type="submission" date="2020-04" db="EMBL/GenBank/DDBJ databases">
        <title>A chromosome-scale assembly and high-density genetic map of the yellow drum (Nibea albiflora) genome.</title>
        <authorList>
            <person name="Xu D."/>
            <person name="Zhang W."/>
            <person name="Chen R."/>
            <person name="Tan P."/>
            <person name="Wang L."/>
            <person name="Song H."/>
            <person name="Tian L."/>
            <person name="Zhu Q."/>
            <person name="Wang B."/>
        </authorList>
    </citation>
    <scope>NUCLEOTIDE SEQUENCE</scope>
    <source>
        <strain evidence="1">ZJHYS-2018</strain>
    </source>
</reference>
<accession>A0ACB7F430</accession>
<gene>
    <name evidence="1" type="ORF">GBF38_011843</name>
</gene>
<evidence type="ECO:0000313" key="2">
    <source>
        <dbReference type="Proteomes" id="UP000805704"/>
    </source>
</evidence>
<keyword evidence="2" id="KW-1185">Reference proteome</keyword>
<dbReference type="EMBL" id="CM024806">
    <property type="protein sequence ID" value="KAG8009152.1"/>
    <property type="molecule type" value="Genomic_DNA"/>
</dbReference>
<comment type="caution">
    <text evidence="1">The sequence shown here is derived from an EMBL/GenBank/DDBJ whole genome shotgun (WGS) entry which is preliminary data.</text>
</comment>
<name>A0ACB7F430_NIBAL</name>
<feature type="non-terminal residue" evidence="1">
    <location>
        <position position="81"/>
    </location>
</feature>
<sequence>GDAYFFKDNHYWVLKNGGLNQEVVTPKSIAVDWLRCPAPPATATPANPRDPEKCICNIQGSSSVLRGSWLLVISVVLVMND</sequence>